<name>A0A221MCT0_9BACI</name>
<dbReference type="Proteomes" id="UP000204391">
    <property type="component" value="Chromosome"/>
</dbReference>
<evidence type="ECO:0000256" key="2">
    <source>
        <dbReference type="ARBA" id="ARBA00022741"/>
    </source>
</evidence>
<dbReference type="Pfam" id="PF07238">
    <property type="entry name" value="PilZ"/>
    <property type="match status" value="1"/>
</dbReference>
<keyword evidence="3" id="KW-0975">Bacterial flagellum</keyword>
<sequence>MDIGTLLTLTAIDPMTGINTTYRCKIIEKNEHYLIIDYPVNEKTKRTAMLPKGTNLQTSYIGSDQSVYSFSTKVVAKVNVPIPALAISNPDKTEIKRIQRRAFVRIETAVDVSIHRTEHKSDSFTTVTSNISGGGMSIIMPATSMVQENECLDVWIVLQMQNDEFHYIHTQSKVIKEFTDRNNVRLASIMFENLSKQDQQVLIRYCFEKQREFRTKEMT</sequence>
<dbReference type="RefSeq" id="WP_089532347.1">
    <property type="nucleotide sequence ID" value="NZ_CP022437.1"/>
</dbReference>
<dbReference type="SUPFAM" id="SSF141371">
    <property type="entry name" value="PilZ domain-like"/>
    <property type="match status" value="2"/>
</dbReference>
<dbReference type="InterPro" id="IPR009875">
    <property type="entry name" value="PilZ_domain"/>
</dbReference>
<dbReference type="InterPro" id="IPR009926">
    <property type="entry name" value="T3SS_YcgR_PilZN"/>
</dbReference>
<dbReference type="InterPro" id="IPR012349">
    <property type="entry name" value="Split_barrel_FMN-bd"/>
</dbReference>
<dbReference type="Pfam" id="PF12945">
    <property type="entry name" value="PilZNR"/>
    <property type="match status" value="1"/>
</dbReference>
<gene>
    <name evidence="6" type="ORF">CFK40_10985</name>
</gene>
<dbReference type="Gene3D" id="2.40.10.220">
    <property type="entry name" value="predicted glycosyltransferase like domains"/>
    <property type="match status" value="1"/>
</dbReference>
<dbReference type="KEGG" id="vne:CFK40_10985"/>
<evidence type="ECO:0000256" key="1">
    <source>
        <dbReference type="ARBA" id="ARBA00022636"/>
    </source>
</evidence>
<evidence type="ECO:0000259" key="5">
    <source>
        <dbReference type="Pfam" id="PF12945"/>
    </source>
</evidence>
<feature type="domain" description="PilZ" evidence="4">
    <location>
        <begin position="99"/>
        <end position="208"/>
    </location>
</feature>
<dbReference type="EMBL" id="CP022437">
    <property type="protein sequence ID" value="ASN05498.1"/>
    <property type="molecule type" value="Genomic_DNA"/>
</dbReference>
<protein>
    <submittedName>
        <fullName evidence="6">Pilus assembly protein PilZ</fullName>
    </submittedName>
</protein>
<evidence type="ECO:0000313" key="6">
    <source>
        <dbReference type="EMBL" id="ASN05498.1"/>
    </source>
</evidence>
<dbReference type="AlphaFoldDB" id="A0A221MCT0"/>
<evidence type="ECO:0000313" key="7">
    <source>
        <dbReference type="Proteomes" id="UP000204391"/>
    </source>
</evidence>
<organism evidence="6 7">
    <name type="scientific">Virgibacillus necropolis</name>
    <dbReference type="NCBI Taxonomy" id="163877"/>
    <lineage>
        <taxon>Bacteria</taxon>
        <taxon>Bacillati</taxon>
        <taxon>Bacillota</taxon>
        <taxon>Bacilli</taxon>
        <taxon>Bacillales</taxon>
        <taxon>Bacillaceae</taxon>
        <taxon>Virgibacillus</taxon>
    </lineage>
</organism>
<evidence type="ECO:0000259" key="4">
    <source>
        <dbReference type="Pfam" id="PF07238"/>
    </source>
</evidence>
<keyword evidence="1" id="KW-0973">c-di-GMP</keyword>
<keyword evidence="2" id="KW-0547">Nucleotide-binding</keyword>
<keyword evidence="7" id="KW-1185">Reference proteome</keyword>
<accession>A0A221MCT0</accession>
<feature type="domain" description="Type III secretion system flagellar brake protein YcgR PilZN" evidence="5">
    <location>
        <begin position="3"/>
        <end position="90"/>
    </location>
</feature>
<dbReference type="Gene3D" id="2.30.110.10">
    <property type="entry name" value="Electron Transport, Fmn-binding Protein, Chain A"/>
    <property type="match status" value="1"/>
</dbReference>
<proteinExistence type="predicted"/>
<dbReference type="OrthoDB" id="1951449at2"/>
<reference evidence="6 7" key="1">
    <citation type="journal article" date="2003" name="Int. J. Syst. Evol. Microbiol.">
        <title>Virgibacillus carmonensis sp. nov., Virgibacillus necropolis sp. nov. and Virgibacillus picturae sp. nov., three novel species isolated from deteriorated mural paintings, transfer of the species of the genus salibacillus to Virgibacillus, as Virgibacillus marismortui comb. nov. and Virgibacillus salexigens comb. nov., and emended description of the genus Virgibacillus.</title>
        <authorList>
            <person name="Heyrman J."/>
            <person name="Logan N.A."/>
            <person name="Busse H.J."/>
            <person name="Balcaen A."/>
            <person name="Lebbe L."/>
            <person name="Rodriguez-Diaz M."/>
            <person name="Swings J."/>
            <person name="De Vos P."/>
        </authorList>
    </citation>
    <scope>NUCLEOTIDE SEQUENCE [LARGE SCALE GENOMIC DNA]</scope>
    <source>
        <strain evidence="6 7">LMG 19488</strain>
    </source>
</reference>
<dbReference type="GO" id="GO:0035438">
    <property type="term" value="F:cyclic-di-GMP binding"/>
    <property type="evidence" value="ECO:0007669"/>
    <property type="project" value="InterPro"/>
</dbReference>
<evidence type="ECO:0000256" key="3">
    <source>
        <dbReference type="ARBA" id="ARBA00023143"/>
    </source>
</evidence>